<dbReference type="AlphaFoldDB" id="A0A7Z1MJ71"/>
<evidence type="ECO:0000313" key="1">
    <source>
        <dbReference type="EMBL" id="PMP29749.1"/>
    </source>
</evidence>
<dbReference type="Gene3D" id="3.10.450.40">
    <property type="match status" value="1"/>
</dbReference>
<dbReference type="GO" id="GO:0009658">
    <property type="term" value="P:chloroplast organization"/>
    <property type="evidence" value="ECO:0007669"/>
    <property type="project" value="TreeGrafter"/>
</dbReference>
<reference evidence="1" key="2">
    <citation type="journal article" date="2018" name="Nature">
        <title>A major lineage of non-tailed dsDNA viruses as unrecognized killers of marine bacteria.</title>
        <authorList>
            <person name="Kauffman K.M."/>
            <person name="Hussain F.A."/>
            <person name="Yang J."/>
            <person name="Arevalo P."/>
            <person name="Brown J.M."/>
            <person name="Chang W.K."/>
            <person name="VanInsberghe D."/>
            <person name="Elsherbini J."/>
            <person name="Sharma R.S."/>
            <person name="Cutler M.B."/>
            <person name="Kelly L."/>
            <person name="Polz M.F."/>
        </authorList>
    </citation>
    <scope>NUCLEOTIDE SEQUENCE</scope>
    <source>
        <strain evidence="1">10N.222.46.E12</strain>
    </source>
</reference>
<organism evidence="1">
    <name type="scientific">Vibrio cyclitrophicus</name>
    <dbReference type="NCBI Taxonomy" id="47951"/>
    <lineage>
        <taxon>Bacteria</taxon>
        <taxon>Pseudomonadati</taxon>
        <taxon>Pseudomonadota</taxon>
        <taxon>Gammaproteobacteria</taxon>
        <taxon>Vibrionales</taxon>
        <taxon>Vibrionaceae</taxon>
        <taxon>Vibrio</taxon>
    </lineage>
</organism>
<dbReference type="PANTHER" id="PTHR33415:SF15">
    <property type="entry name" value="PROTEIN DCL HOMOLOG, CHLOROPLASTIC"/>
    <property type="match status" value="1"/>
</dbReference>
<comment type="caution">
    <text evidence="1">The sequence shown here is derived from an EMBL/GenBank/DDBJ whole genome shotgun (WGS) entry which is preliminary data.</text>
</comment>
<gene>
    <name evidence="1" type="ORF">BCS90_16515</name>
</gene>
<evidence type="ECO:0008006" key="2">
    <source>
        <dbReference type="Google" id="ProtNLM"/>
    </source>
</evidence>
<dbReference type="GO" id="GO:1901259">
    <property type="term" value="P:chloroplast rRNA processing"/>
    <property type="evidence" value="ECO:0007669"/>
    <property type="project" value="TreeGrafter"/>
</dbReference>
<reference evidence="1" key="1">
    <citation type="submission" date="2016-07" db="EMBL/GenBank/DDBJ databases">
        <authorList>
            <person name="Kauffman K."/>
            <person name="Arevalo P."/>
            <person name="Polz M.F."/>
        </authorList>
    </citation>
    <scope>NUCLEOTIDE SEQUENCE</scope>
    <source>
        <strain evidence="1">10N.222.46.E12</strain>
    </source>
</reference>
<dbReference type="PANTHER" id="PTHR33415">
    <property type="entry name" value="PROTEIN EMBRYO DEFECTIVE 514"/>
    <property type="match status" value="1"/>
</dbReference>
<sequence>MAKPISFGQFKFGTRKACEEDARRRINSYSPGTIMALDDKAFFEALFTLHSEYDEKVGCGIKDIEVGLDFHRNRCLFIIRKDDSRVVISWRHCVKPYTKKMVVSYAFRRAVKSTVMAFKNEAILNGAVCPKLGVNLTFDNSHVSYVSMSFDDMLTDFLAENSLTYESVELVDPEYSDSDQRGKLASHVVTESWQKYHQSRAEFELLSIEANLSK</sequence>
<proteinExistence type="predicted"/>
<dbReference type="Pfam" id="PF11523">
    <property type="entry name" value="DUF3223"/>
    <property type="match status" value="1"/>
</dbReference>
<dbReference type="InterPro" id="IPR044673">
    <property type="entry name" value="DCL-like"/>
</dbReference>
<protein>
    <recommendedName>
        <fullName evidence="2">DUF3223 domain-containing protein</fullName>
    </recommendedName>
</protein>
<dbReference type="EMBL" id="MDBS01000025">
    <property type="protein sequence ID" value="PMP29749.1"/>
    <property type="molecule type" value="Genomic_DNA"/>
</dbReference>
<dbReference type="RefSeq" id="WP_102332454.1">
    <property type="nucleotide sequence ID" value="NZ_CP170595.1"/>
</dbReference>
<accession>A0A7Z1MJ71</accession>
<name>A0A7Z1MJ71_9VIBR</name>